<dbReference type="EMBL" id="HG934468">
    <property type="protein sequence ID" value="CDN32784.1"/>
    <property type="molecule type" value="Genomic_DNA"/>
</dbReference>
<keyword evidence="3" id="KW-1185">Reference proteome</keyword>
<dbReference type="Gene3D" id="2.60.120.10">
    <property type="entry name" value="Jelly Rolls"/>
    <property type="match status" value="1"/>
</dbReference>
<evidence type="ECO:0000259" key="1">
    <source>
        <dbReference type="Pfam" id="PF05523"/>
    </source>
</evidence>
<name>A0A060REL3_9BACT</name>
<reference evidence="2 3" key="1">
    <citation type="journal article" date="2015" name="Genome Announc.">
        <title>Complete Genome Sequence of the Novel Leech Symbiont Mucinivorans hirudinis M3T.</title>
        <authorList>
            <person name="Nelson M.C."/>
            <person name="Bomar L."/>
            <person name="Graf J."/>
        </authorList>
    </citation>
    <scope>NUCLEOTIDE SEQUENCE [LARGE SCALE GENOMIC DNA]</scope>
    <source>
        <strain evidence="3">M3</strain>
    </source>
</reference>
<gene>
    <name evidence="2" type="ORF">BN938_2715</name>
</gene>
<organism evidence="2 3">
    <name type="scientific">Mucinivorans hirudinis</name>
    <dbReference type="NCBI Taxonomy" id="1433126"/>
    <lineage>
        <taxon>Bacteria</taxon>
        <taxon>Pseudomonadati</taxon>
        <taxon>Bacteroidota</taxon>
        <taxon>Bacteroidia</taxon>
        <taxon>Bacteroidales</taxon>
        <taxon>Rikenellaceae</taxon>
        <taxon>Mucinivorans</taxon>
    </lineage>
</organism>
<dbReference type="SUPFAM" id="SSF51182">
    <property type="entry name" value="RmlC-like cupins"/>
    <property type="match status" value="1"/>
</dbReference>
<proteinExistence type="predicted"/>
<accession>A0A060REL3</accession>
<protein>
    <recommendedName>
        <fullName evidence="1">Sugar 3,4-ketoisomerase QdtA cupin domain-containing protein</fullName>
    </recommendedName>
</protein>
<dbReference type="Proteomes" id="UP000027616">
    <property type="component" value="Chromosome I"/>
</dbReference>
<dbReference type="STRING" id="1433126.BN938_2715"/>
<feature type="domain" description="Sugar 3,4-ketoisomerase QdtA cupin" evidence="1">
    <location>
        <begin position="6"/>
        <end position="134"/>
    </location>
</feature>
<dbReference type="KEGG" id="rbc:BN938_2715"/>
<evidence type="ECO:0000313" key="3">
    <source>
        <dbReference type="Proteomes" id="UP000027616"/>
    </source>
</evidence>
<dbReference type="HOGENOM" id="CLU_127501_0_0_10"/>
<dbReference type="PATRIC" id="fig|1433126.3.peg.2688"/>
<dbReference type="CDD" id="cd20292">
    <property type="entry name" value="cupin_QdtA-like"/>
    <property type="match status" value="1"/>
</dbReference>
<evidence type="ECO:0000313" key="2">
    <source>
        <dbReference type="EMBL" id="CDN32784.1"/>
    </source>
</evidence>
<sequence length="139" mass="15995">MNSVYDCTIIELDKHHHPKGNITVIENGVDVPFDVRRVYYLYDVPGGESRGGHAHYKLRQLIVAASGSFDVVVDDGKVKRTFTLNRPYQGLLIVPGLWRELENFSSGSVCLVLASMEYDEADYIRDYERFIYYRRDGKN</sequence>
<dbReference type="Pfam" id="PF05523">
    <property type="entry name" value="FdtA"/>
    <property type="match status" value="1"/>
</dbReference>
<dbReference type="AlphaFoldDB" id="A0A060REL3"/>
<dbReference type="InterPro" id="IPR011051">
    <property type="entry name" value="RmlC_Cupin_sf"/>
</dbReference>
<dbReference type="InterPro" id="IPR008894">
    <property type="entry name" value="QdtA_cupin_dom"/>
</dbReference>
<dbReference type="InterPro" id="IPR014710">
    <property type="entry name" value="RmlC-like_jellyroll"/>
</dbReference>
<dbReference type="OrthoDB" id="9795513at2"/>
<dbReference type="eggNOG" id="COG0662">
    <property type="taxonomic scope" value="Bacteria"/>
</dbReference>